<proteinExistence type="predicted"/>
<dbReference type="PROSITE" id="PS51781">
    <property type="entry name" value="SH3B"/>
    <property type="match status" value="1"/>
</dbReference>
<feature type="non-terminal residue" evidence="2">
    <location>
        <position position="1"/>
    </location>
</feature>
<gene>
    <name evidence="2" type="ORF">FBF48_10875</name>
</gene>
<feature type="non-terminal residue" evidence="2">
    <location>
        <position position="101"/>
    </location>
</feature>
<sequence>PKDTSFKVLGENGGWLKVSVNGQEGWVIDDYVSLENGLQIVNMNITLNVRSEPSTTSAILGTVKPNGFIIGVVDDKGEFIKNGAWYQVLYNGKTGWVHGDY</sequence>
<feature type="domain" description="SH3b" evidence="1">
    <location>
        <begin position="35"/>
        <end position="101"/>
    </location>
</feature>
<dbReference type="Gene3D" id="2.30.30.40">
    <property type="entry name" value="SH3 Domains"/>
    <property type="match status" value="2"/>
</dbReference>
<comment type="caution">
    <text evidence="2">The sequence shown here is derived from an EMBL/GenBank/DDBJ whole genome shotgun (WGS) entry which is preliminary data.</text>
</comment>
<protein>
    <submittedName>
        <fullName evidence="2">SH3 domain-containing protein</fullName>
    </submittedName>
</protein>
<dbReference type="PANTHER" id="PTHR34408">
    <property type="entry name" value="FAMILY PROTEIN, PUTATIVE-RELATED"/>
    <property type="match status" value="1"/>
</dbReference>
<dbReference type="AlphaFoldDB" id="A0AAX2UZ01"/>
<dbReference type="RefSeq" id="WP_139724974.1">
    <property type="nucleotide sequence ID" value="NZ_VDCW01000115.1"/>
</dbReference>
<dbReference type="Pfam" id="PF08239">
    <property type="entry name" value="SH3_3"/>
    <property type="match status" value="2"/>
</dbReference>
<organism evidence="2 3">
    <name type="scientific">Streptococcus salivarius</name>
    <dbReference type="NCBI Taxonomy" id="1304"/>
    <lineage>
        <taxon>Bacteria</taxon>
        <taxon>Bacillati</taxon>
        <taxon>Bacillota</taxon>
        <taxon>Bacilli</taxon>
        <taxon>Lactobacillales</taxon>
        <taxon>Streptococcaceae</taxon>
        <taxon>Streptococcus</taxon>
    </lineage>
</organism>
<name>A0AAX2UZ01_STRSL</name>
<dbReference type="InterPro" id="IPR052354">
    <property type="entry name" value="Cell_Wall_Dynamics_Protein"/>
</dbReference>
<dbReference type="EMBL" id="VDCW01000115">
    <property type="protein sequence ID" value="TNF64627.1"/>
    <property type="molecule type" value="Genomic_DNA"/>
</dbReference>
<evidence type="ECO:0000313" key="3">
    <source>
        <dbReference type="Proteomes" id="UP000308186"/>
    </source>
</evidence>
<evidence type="ECO:0000313" key="2">
    <source>
        <dbReference type="EMBL" id="TNF64627.1"/>
    </source>
</evidence>
<reference evidence="2 3" key="1">
    <citation type="submission" date="2019-06" db="EMBL/GenBank/DDBJ databases">
        <title>Genome Announcement To Ensure Probiotic Safety of Streptococcus salivarius UBSS01.</title>
        <authorList>
            <person name="Sulthana A."/>
            <person name="Lakshmi S.G."/>
            <person name="Madempudi R.S."/>
        </authorList>
    </citation>
    <scope>NUCLEOTIDE SEQUENCE [LARGE SCALE GENOMIC DNA]</scope>
    <source>
        <strain evidence="2 3">UBSS01</strain>
    </source>
</reference>
<dbReference type="InterPro" id="IPR003646">
    <property type="entry name" value="SH3-like_bac-type"/>
</dbReference>
<accession>A0AAX2UZ01</accession>
<dbReference type="Proteomes" id="UP000308186">
    <property type="component" value="Unassembled WGS sequence"/>
</dbReference>
<dbReference type="PANTHER" id="PTHR34408:SF1">
    <property type="entry name" value="GLYCOSYL HYDROLASE FAMILY 19 DOMAIN-CONTAINING PROTEIN HI_1415"/>
    <property type="match status" value="1"/>
</dbReference>
<evidence type="ECO:0000259" key="1">
    <source>
        <dbReference type="PROSITE" id="PS51781"/>
    </source>
</evidence>